<dbReference type="RefSeq" id="XP_007939468.1">
    <property type="nucleotide sequence ID" value="XM_007941277.1"/>
</dbReference>
<dbReference type="CTD" id="3455"/>
<dbReference type="GO" id="GO:0042018">
    <property type="term" value="F:interleukin-22 receptor activity"/>
    <property type="evidence" value="ECO:0007669"/>
    <property type="project" value="TreeGrafter"/>
</dbReference>
<keyword evidence="9" id="KW-1015">Disulfide bond</keyword>
<sequence>MLLSQNASVIRPLNLYPWMYISLVFGTSHALSESADEPCIFKMTLQNFQLTLSWELKNHSIVPTHYTLWYTIGSKREDMKIVEHCINITKSSCNLTALWDNVHETYIPKIVGYKRNTELVRCKGSIFLDTDISFEPVDFEIFGSKDHINVIVKFPSYPPKIINVGILQRYFSLVIELQSGEIVKKHKPKINGNITGNINYIIDKLIPNTNYCVSVYFEPTYQETVTRAPLKCILLPDQESESSESVKIGGIITIFLIAAFFTSSIITLKRSGYLCLKNDFPGALNFHNWAAWIFPKPLPLETVDIVEVIYINQKKKVWNYNYDDSDSEGEIAPRTSAGGYTMRGLIGKPPTQSFISLSTSEELHFIDPDADEFELPEVKADSPPVPGPGSGQSECSSGPYKRRESLLQDSFSEDDSSSTEGSGDRVIFNVDLNSVFVRPLDDDKGIPPVPLSLQEETVDLEDTTEMESSFLVLREEGTKSPSEECLSSDDAPSEKSDTSESDVDIRDGYIMR</sequence>
<evidence type="ECO:0000313" key="19">
    <source>
        <dbReference type="RefSeq" id="XP_007939468.1"/>
    </source>
</evidence>
<evidence type="ECO:0000256" key="8">
    <source>
        <dbReference type="ARBA" id="ARBA00023136"/>
    </source>
</evidence>
<evidence type="ECO:0000256" key="1">
    <source>
        <dbReference type="ARBA" id="ARBA00004251"/>
    </source>
</evidence>
<evidence type="ECO:0000313" key="18">
    <source>
        <dbReference type="Proteomes" id="UP000694850"/>
    </source>
</evidence>
<feature type="region of interest" description="Disordered" evidence="15">
    <location>
        <begin position="377"/>
        <end position="424"/>
    </location>
</feature>
<feature type="region of interest" description="Disordered" evidence="15">
    <location>
        <begin position="439"/>
        <end position="512"/>
    </location>
</feature>
<dbReference type="InterPro" id="IPR036116">
    <property type="entry name" value="FN3_sf"/>
</dbReference>
<evidence type="ECO:0000256" key="2">
    <source>
        <dbReference type="ARBA" id="ARBA00005399"/>
    </source>
</evidence>
<feature type="compositionally biased region" description="Basic and acidic residues" evidence="15">
    <location>
        <begin position="473"/>
        <end position="482"/>
    </location>
</feature>
<feature type="compositionally biased region" description="Acidic residues" evidence="15">
    <location>
        <begin position="456"/>
        <end position="465"/>
    </location>
</feature>
<keyword evidence="6" id="KW-0732">Signal</keyword>
<feature type="domain" description="Fibronectin type-III" evidence="16">
    <location>
        <begin position="21"/>
        <end position="118"/>
    </location>
</feature>
<keyword evidence="11" id="KW-0325">Glycoprotein</keyword>
<evidence type="ECO:0000259" key="17">
    <source>
        <dbReference type="Pfam" id="PF09294"/>
    </source>
</evidence>
<accession>A0A8B6ZUV9</accession>
<evidence type="ECO:0000256" key="3">
    <source>
        <dbReference type="ARBA" id="ARBA00022475"/>
    </source>
</evidence>
<name>A0A8B6ZUV9_ORYAF</name>
<dbReference type="GO" id="GO:0005615">
    <property type="term" value="C:extracellular space"/>
    <property type="evidence" value="ECO:0007669"/>
    <property type="project" value="UniProtKB-ARBA"/>
</dbReference>
<dbReference type="FunFam" id="2.60.40.10:FF:000909">
    <property type="entry name" value="Interferon alpha/beta receptor 2"/>
    <property type="match status" value="1"/>
</dbReference>
<evidence type="ECO:0000256" key="5">
    <source>
        <dbReference type="ARBA" id="ARBA00022692"/>
    </source>
</evidence>
<gene>
    <name evidence="19" type="primary">IFNAR2</name>
</gene>
<dbReference type="PANTHER" id="PTHR20859:SF84">
    <property type="entry name" value="INTERFERON ALPHA_BETA RECEPTOR 2"/>
    <property type="match status" value="1"/>
</dbReference>
<evidence type="ECO:0000256" key="4">
    <source>
        <dbReference type="ARBA" id="ARBA00022553"/>
    </source>
</evidence>
<keyword evidence="4" id="KW-0597">Phosphoprotein</keyword>
<evidence type="ECO:0000256" key="11">
    <source>
        <dbReference type="ARBA" id="ARBA00023180"/>
    </source>
</evidence>
<organism evidence="18 19">
    <name type="scientific">Orycteropus afer afer</name>
    <dbReference type="NCBI Taxonomy" id="1230840"/>
    <lineage>
        <taxon>Eukaryota</taxon>
        <taxon>Metazoa</taxon>
        <taxon>Chordata</taxon>
        <taxon>Craniata</taxon>
        <taxon>Vertebrata</taxon>
        <taxon>Euteleostomi</taxon>
        <taxon>Mammalia</taxon>
        <taxon>Eutheria</taxon>
        <taxon>Afrotheria</taxon>
        <taxon>Tubulidentata</taxon>
        <taxon>Orycteropodidae</taxon>
        <taxon>Orycteropus</taxon>
    </lineage>
</organism>
<keyword evidence="3" id="KW-1003">Cell membrane</keyword>
<evidence type="ECO:0000259" key="16">
    <source>
        <dbReference type="Pfam" id="PF01108"/>
    </source>
</evidence>
<dbReference type="Gene3D" id="2.60.40.10">
    <property type="entry name" value="Immunoglobulins"/>
    <property type="match status" value="2"/>
</dbReference>
<keyword evidence="5" id="KW-0812">Transmembrane</keyword>
<dbReference type="GO" id="GO:0005886">
    <property type="term" value="C:plasma membrane"/>
    <property type="evidence" value="ECO:0007669"/>
    <property type="project" value="UniProtKB-SubCell"/>
</dbReference>
<keyword evidence="8" id="KW-0472">Membrane</keyword>
<reference evidence="19" key="1">
    <citation type="submission" date="2025-08" db="UniProtKB">
        <authorList>
            <consortium name="RefSeq"/>
        </authorList>
    </citation>
    <scope>IDENTIFICATION</scope>
</reference>
<protein>
    <recommendedName>
        <fullName evidence="13">Interferon alpha/beta receptor 2</fullName>
    </recommendedName>
    <alternativeName>
        <fullName evidence="14">Type I interferon receptor 2</fullName>
    </alternativeName>
</protein>
<keyword evidence="7" id="KW-1133">Transmembrane helix</keyword>
<dbReference type="OrthoDB" id="8947665at2759"/>
<dbReference type="InterPro" id="IPR050650">
    <property type="entry name" value="Type-II_Cytokine-TF_Rcpt"/>
</dbReference>
<evidence type="ECO:0000256" key="9">
    <source>
        <dbReference type="ARBA" id="ARBA00023157"/>
    </source>
</evidence>
<comment type="subcellular location">
    <subcellularLocation>
        <location evidence="1">Cell membrane</location>
        <topology evidence="1">Single-pass type I membrane protein</topology>
    </subcellularLocation>
</comment>
<evidence type="ECO:0000256" key="7">
    <source>
        <dbReference type="ARBA" id="ARBA00022989"/>
    </source>
</evidence>
<dbReference type="PANTHER" id="PTHR20859">
    <property type="entry name" value="INTERFERON/INTERLEUKIN RECEPTOR"/>
    <property type="match status" value="1"/>
</dbReference>
<dbReference type="GeneID" id="103197390"/>
<keyword evidence="18" id="KW-1185">Reference proteome</keyword>
<feature type="compositionally biased region" description="Basic and acidic residues" evidence="15">
    <location>
        <begin position="492"/>
        <end position="512"/>
    </location>
</feature>
<evidence type="ECO:0000256" key="10">
    <source>
        <dbReference type="ARBA" id="ARBA00023170"/>
    </source>
</evidence>
<proteinExistence type="inferred from homology"/>
<dbReference type="GO" id="GO:0004905">
    <property type="term" value="F:type I interferon receptor activity"/>
    <property type="evidence" value="ECO:0007669"/>
    <property type="project" value="TreeGrafter"/>
</dbReference>
<keyword evidence="10 19" id="KW-0675">Receptor</keyword>
<evidence type="ECO:0000256" key="14">
    <source>
        <dbReference type="ARBA" id="ARBA00076545"/>
    </source>
</evidence>
<dbReference type="Proteomes" id="UP000694850">
    <property type="component" value="Unplaced"/>
</dbReference>
<feature type="domain" description="Interferon/interleukin receptor" evidence="17">
    <location>
        <begin position="136"/>
        <end position="234"/>
    </location>
</feature>
<evidence type="ECO:0000256" key="6">
    <source>
        <dbReference type="ARBA" id="ARBA00022729"/>
    </source>
</evidence>
<comment type="function">
    <text evidence="12">Together with IFNAR1, forms the heterodimeric receptor for type I interferons (including interferons alpha, beta, epsilon, omega and kappa). Type I interferon binding activates the JAK-STAT signaling cascade, resulting in transcriptional activation or repression of interferon-regulated genes that encode the effectors of the interferon response. Mechanistically, type I interferon-binding brings the IFNAR1 and IFNAR2 subunits into close proximity with one another, driving their associated Janus kinases (JAKs) (TYK2 bound to IFNAR1 and JAK1 bound to IFNAR2) to cross-phosphorylate one another. The activated kinases phosphorylate specific tyrosine residues on the intracellular domains of IFNAR1 and IFNAR2, forming docking sites for the STAT transcription factors (STAT1, STAT2 and STAT). STAT proteins are then phosphorylated by the JAKs, promoting their translocation into the nucleus to regulate expression of interferon-regulated genes.</text>
</comment>
<dbReference type="AlphaFoldDB" id="A0A8B6ZUV9"/>
<dbReference type="InterPro" id="IPR015373">
    <property type="entry name" value="Interferon/interleukin_rcp_dom"/>
</dbReference>
<dbReference type="Pfam" id="PF01108">
    <property type="entry name" value="Tissue_fac"/>
    <property type="match status" value="1"/>
</dbReference>
<evidence type="ECO:0000256" key="13">
    <source>
        <dbReference type="ARBA" id="ARBA00068670"/>
    </source>
</evidence>
<evidence type="ECO:0000256" key="15">
    <source>
        <dbReference type="SAM" id="MobiDB-lite"/>
    </source>
</evidence>
<evidence type="ECO:0000256" key="12">
    <source>
        <dbReference type="ARBA" id="ARBA00057968"/>
    </source>
</evidence>
<dbReference type="InterPro" id="IPR013783">
    <property type="entry name" value="Ig-like_fold"/>
</dbReference>
<comment type="similarity">
    <text evidence="2">Belongs to the type II cytokine receptor family.</text>
</comment>
<dbReference type="InterPro" id="IPR003961">
    <property type="entry name" value="FN3_dom"/>
</dbReference>
<dbReference type="SUPFAM" id="SSF49265">
    <property type="entry name" value="Fibronectin type III"/>
    <property type="match status" value="2"/>
</dbReference>
<dbReference type="Pfam" id="PF09294">
    <property type="entry name" value="Interfer-bind"/>
    <property type="match status" value="1"/>
</dbReference>